<dbReference type="RefSeq" id="WP_304447836.1">
    <property type="nucleotide sequence ID" value="NZ_JARRAH010000001.1"/>
</dbReference>
<dbReference type="Gene3D" id="3.20.20.370">
    <property type="entry name" value="Glycoside hydrolase/deacetylase"/>
    <property type="match status" value="1"/>
</dbReference>
<dbReference type="EMBL" id="JBHSXM010000001">
    <property type="protein sequence ID" value="MFC6836142.1"/>
    <property type="molecule type" value="Genomic_DNA"/>
</dbReference>
<organism evidence="1 2">
    <name type="scientific">Halomarina ordinaria</name>
    <dbReference type="NCBI Taxonomy" id="3033939"/>
    <lineage>
        <taxon>Archaea</taxon>
        <taxon>Methanobacteriati</taxon>
        <taxon>Methanobacteriota</taxon>
        <taxon>Stenosarchaea group</taxon>
        <taxon>Halobacteria</taxon>
        <taxon>Halobacteriales</taxon>
        <taxon>Natronomonadaceae</taxon>
        <taxon>Halomarina</taxon>
    </lineage>
</organism>
<evidence type="ECO:0008006" key="3">
    <source>
        <dbReference type="Google" id="ProtNLM"/>
    </source>
</evidence>
<dbReference type="Proteomes" id="UP001596406">
    <property type="component" value="Unassembled WGS sequence"/>
</dbReference>
<protein>
    <recommendedName>
        <fullName evidence="3">Polysaccharide deacetylase family protein</fullName>
    </recommendedName>
</protein>
<dbReference type="SUPFAM" id="SSF88713">
    <property type="entry name" value="Glycoside hydrolase/deacetylase"/>
    <property type="match status" value="1"/>
</dbReference>
<accession>A0ABD5UAB6</accession>
<proteinExistence type="predicted"/>
<evidence type="ECO:0000313" key="2">
    <source>
        <dbReference type="Proteomes" id="UP001596406"/>
    </source>
</evidence>
<keyword evidence="2" id="KW-1185">Reference proteome</keyword>
<dbReference type="InterPro" id="IPR011330">
    <property type="entry name" value="Glyco_hydro/deAcase_b/a-brl"/>
</dbReference>
<comment type="caution">
    <text evidence="1">The sequence shown here is derived from an EMBL/GenBank/DDBJ whole genome shotgun (WGS) entry which is preliminary data.</text>
</comment>
<reference evidence="1 2" key="1">
    <citation type="journal article" date="2019" name="Int. J. Syst. Evol. Microbiol.">
        <title>The Global Catalogue of Microorganisms (GCM) 10K type strain sequencing project: providing services to taxonomists for standard genome sequencing and annotation.</title>
        <authorList>
            <consortium name="The Broad Institute Genomics Platform"/>
            <consortium name="The Broad Institute Genome Sequencing Center for Infectious Disease"/>
            <person name="Wu L."/>
            <person name="Ma J."/>
        </authorList>
    </citation>
    <scope>NUCLEOTIDE SEQUENCE [LARGE SCALE GENOMIC DNA]</scope>
    <source>
        <strain evidence="1 2">PSRA2</strain>
    </source>
</reference>
<dbReference type="AlphaFoldDB" id="A0ABD5UAB6"/>
<name>A0ABD5UAB6_9EURY</name>
<evidence type="ECO:0000313" key="1">
    <source>
        <dbReference type="EMBL" id="MFC6836142.1"/>
    </source>
</evidence>
<gene>
    <name evidence="1" type="ORF">ACFQHK_06430</name>
</gene>
<sequence length="233" mass="26256">MSDATDGLAFTMEAYADLVTSLLDDGYRFTDYANAAERTVVMRHDVDLSVERALAMARLEADLGVTSTYFFLVTAPVYNLVHPETRAAVEEIAALGCDVGLHFDTHHYWDDRPAEAELVERVRAETESLERVVGTSVETVSFHVPPEWVLNRAFDSFVNAYAPRYFEEPTYVSDSNQKWRAGPPFPDGVPERVQILVHPGLWHEDDRPLAEVLRTVEERTHDGVARFMAPLGE</sequence>